<dbReference type="GO" id="GO:0030246">
    <property type="term" value="F:carbohydrate binding"/>
    <property type="evidence" value="ECO:0007669"/>
    <property type="project" value="UniProtKB-KW"/>
</dbReference>
<dbReference type="GO" id="GO:0048046">
    <property type="term" value="C:apoplast"/>
    <property type="evidence" value="ECO:0007669"/>
    <property type="project" value="UniProtKB-SubCell"/>
</dbReference>
<dbReference type="Gene3D" id="2.100.10.30">
    <property type="entry name" value="Jacalin-like lectin domain"/>
    <property type="match status" value="1"/>
</dbReference>
<comment type="subcellular location">
    <subcellularLocation>
        <location evidence="2">Secreted</location>
        <location evidence="2">Extracellular space</location>
        <location evidence="2">Apoplast</location>
    </subcellularLocation>
</comment>
<dbReference type="InterPro" id="IPR033734">
    <property type="entry name" value="Jacalin-like_lectin_dom_plant"/>
</dbReference>
<dbReference type="AlphaFoldDB" id="A0ABC9GAI7"/>
<keyword evidence="1" id="KW-0430">Lectin</keyword>
<dbReference type="InterPro" id="IPR001229">
    <property type="entry name" value="Jacalin-like_lectin_dom"/>
</dbReference>
<dbReference type="Pfam" id="PF03018">
    <property type="entry name" value="Dirigent"/>
    <property type="match status" value="1"/>
</dbReference>
<name>A0ABC9GAI7_9POAL</name>
<evidence type="ECO:0000259" key="3">
    <source>
        <dbReference type="PROSITE" id="PS51752"/>
    </source>
</evidence>
<keyword evidence="2" id="KW-0964">Secreted</keyword>
<comment type="similarity">
    <text evidence="2">Belongs to the plant dirigent protein family.</text>
</comment>
<accession>A0ABC9GAI7</accession>
<evidence type="ECO:0000256" key="2">
    <source>
        <dbReference type="RuleBase" id="RU363099"/>
    </source>
</evidence>
<dbReference type="SUPFAM" id="SSF51101">
    <property type="entry name" value="Mannose-binding lectins"/>
    <property type="match status" value="1"/>
</dbReference>
<dbReference type="CDD" id="cd09612">
    <property type="entry name" value="Jacalin"/>
    <property type="match status" value="1"/>
</dbReference>
<evidence type="ECO:0000313" key="4">
    <source>
        <dbReference type="EMBL" id="CAL5089305.1"/>
    </source>
</evidence>
<evidence type="ECO:0000256" key="1">
    <source>
        <dbReference type="ARBA" id="ARBA00022734"/>
    </source>
</evidence>
<dbReference type="InterPro" id="IPR004265">
    <property type="entry name" value="Dirigent"/>
</dbReference>
<dbReference type="Pfam" id="PF01419">
    <property type="entry name" value="Jacalin"/>
    <property type="match status" value="1"/>
</dbReference>
<comment type="subunit">
    <text evidence="2">Homodimer.</text>
</comment>
<dbReference type="PANTHER" id="PTHR46506">
    <property type="entry name" value="OS05G0143600 PROTEIN"/>
    <property type="match status" value="1"/>
</dbReference>
<dbReference type="PROSITE" id="PS51752">
    <property type="entry name" value="JACALIN_LECTIN"/>
    <property type="match status" value="1"/>
</dbReference>
<comment type="function">
    <text evidence="2">Dirigent proteins impart stereoselectivity on the phenoxy radical-coupling reaction, yielding optically active lignans from two molecules of coniferyl alcohol in the biosynthesis of lignans, flavonolignans, and alkaloids and thus plays a central role in plant secondary metabolism.</text>
</comment>
<dbReference type="InterPro" id="IPR036404">
    <property type="entry name" value="Jacalin-like_lectin_dom_sf"/>
</dbReference>
<dbReference type="SMART" id="SM00915">
    <property type="entry name" value="Jacalin"/>
    <property type="match status" value="1"/>
</dbReference>
<evidence type="ECO:0000313" key="5">
    <source>
        <dbReference type="Proteomes" id="UP001497457"/>
    </source>
</evidence>
<feature type="domain" description="Jacalin-type lectin" evidence="3">
    <location>
        <begin position="162"/>
        <end position="303"/>
    </location>
</feature>
<reference evidence="4 5" key="2">
    <citation type="submission" date="2024-10" db="EMBL/GenBank/DDBJ databases">
        <authorList>
            <person name="Ryan C."/>
        </authorList>
    </citation>
    <scope>NUCLEOTIDE SEQUENCE [LARGE SCALE GENOMIC DNA]</scope>
</reference>
<dbReference type="EMBL" id="OZ075118">
    <property type="protein sequence ID" value="CAL5089305.1"/>
    <property type="molecule type" value="Genomic_DNA"/>
</dbReference>
<organism evidence="4 5">
    <name type="scientific">Urochloa decumbens</name>
    <dbReference type="NCBI Taxonomy" id="240449"/>
    <lineage>
        <taxon>Eukaryota</taxon>
        <taxon>Viridiplantae</taxon>
        <taxon>Streptophyta</taxon>
        <taxon>Embryophyta</taxon>
        <taxon>Tracheophyta</taxon>
        <taxon>Spermatophyta</taxon>
        <taxon>Magnoliopsida</taxon>
        <taxon>Liliopsida</taxon>
        <taxon>Poales</taxon>
        <taxon>Poaceae</taxon>
        <taxon>PACMAD clade</taxon>
        <taxon>Panicoideae</taxon>
        <taxon>Panicodae</taxon>
        <taxon>Paniceae</taxon>
        <taxon>Melinidinae</taxon>
        <taxon>Urochloa</taxon>
    </lineage>
</organism>
<reference evidence="5" key="1">
    <citation type="submission" date="2024-06" db="EMBL/GenBank/DDBJ databases">
        <authorList>
            <person name="Ryan C."/>
        </authorList>
    </citation>
    <scope>NUCLEOTIDE SEQUENCE [LARGE SCALE GENOMIC DNA]</scope>
</reference>
<keyword evidence="2" id="KW-0052">Apoplast</keyword>
<protein>
    <recommendedName>
        <fullName evidence="2">Dirigent protein</fullName>
    </recommendedName>
</protein>
<keyword evidence="5" id="KW-1185">Reference proteome</keyword>
<sequence>MATYSSFEISPAAQRLEYRELNFGGLYLHQTWSGPKVSQADIITPQNGSFGRTIVNNWEVYDGLGPDSKLVARAQGLHIDAGANKWHNTFSLVFEDGRFKGSAFQLLGILSMSEWAIVGGTGDLTMATGVVKKVIENKDNGNVWELTVKAFCPVVNGLRSTAVKIGPWGGTGGSALDITEVPIRLESIMIRSGDVVDSIKFSYIDRVGERRSAGPWGGPGGSPHTIQLDAGEFVREMSGTSGTYANNTVIMSLKIVTNLQTLGPWGNGTGTPFTVPVQRGSGIVGFFARGGSFLNAIGVYVRPN</sequence>
<proteinExistence type="inferred from homology"/>
<dbReference type="Proteomes" id="UP001497457">
    <property type="component" value="Chromosome 8b"/>
</dbReference>
<gene>
    <name evidence="4" type="ORF">URODEC1_LOCUS113288</name>
</gene>